<organism evidence="2 3">
    <name type="scientific">Actinomarinicola tropica</name>
    <dbReference type="NCBI Taxonomy" id="2789776"/>
    <lineage>
        <taxon>Bacteria</taxon>
        <taxon>Bacillati</taxon>
        <taxon>Actinomycetota</taxon>
        <taxon>Acidimicrobiia</taxon>
        <taxon>Acidimicrobiales</taxon>
        <taxon>Iamiaceae</taxon>
        <taxon>Actinomarinicola</taxon>
    </lineage>
</organism>
<keyword evidence="3" id="KW-1185">Reference proteome</keyword>
<dbReference type="RefSeq" id="WP_153758587.1">
    <property type="nucleotide sequence ID" value="NZ_CP045851.1"/>
</dbReference>
<evidence type="ECO:0000259" key="1">
    <source>
        <dbReference type="Pfam" id="PF01636"/>
    </source>
</evidence>
<evidence type="ECO:0000313" key="2">
    <source>
        <dbReference type="EMBL" id="QGG94481.1"/>
    </source>
</evidence>
<dbReference type="GO" id="GO:0016740">
    <property type="term" value="F:transferase activity"/>
    <property type="evidence" value="ECO:0007669"/>
    <property type="project" value="UniProtKB-KW"/>
</dbReference>
<dbReference type="InterPro" id="IPR011009">
    <property type="entry name" value="Kinase-like_dom_sf"/>
</dbReference>
<dbReference type="InterPro" id="IPR002575">
    <property type="entry name" value="Aminoglycoside_PTrfase"/>
</dbReference>
<evidence type="ECO:0000313" key="3">
    <source>
        <dbReference type="Proteomes" id="UP000334019"/>
    </source>
</evidence>
<gene>
    <name evidence="2" type="ORF">GH723_04830</name>
</gene>
<keyword evidence="2" id="KW-0808">Transferase</keyword>
<protein>
    <submittedName>
        <fullName evidence="2">Phosphotransferase</fullName>
    </submittedName>
</protein>
<dbReference type="Proteomes" id="UP000334019">
    <property type="component" value="Chromosome"/>
</dbReference>
<name>A0A5Q2RIS9_9ACTN</name>
<dbReference type="Pfam" id="PF01636">
    <property type="entry name" value="APH"/>
    <property type="match status" value="1"/>
</dbReference>
<sequence>MDVDDALLPAAPHLTGPGARAVLAPVVEAHGGELVDVRPGQVLYRPGRDVIVSYGARIRWPSGLSEETLLAGTTRTGAPTGTVPVRADGMEVGVWRYPFDPELPGLAHATLAAPVARLLGRDAADVHLQVRAFRPGKRAVVHARWPGGEAYVKVLPPRRTGAIVARHDALLAFGLPVPAVLGADEARGLVALAALPGADLRERLVRGDGPVPAGQEVLALVDDVARAHVPPPDRDRAGLLDGAAHHAALVRRVRPESSGALDEVLGRLAAAPRPVELTTVHGDLHEAQIRVDDAGHVIGVLDVDDVGPGDPADDPARAVAHLVALGLTHPPSAGRCRALAAELHAGAVRRHGPDVVDPRVAAALVGLATGPFRAQDQDWPQGTDRLVHLALAWSRGSATGGLDERTLRSAS</sequence>
<feature type="domain" description="Aminoglycoside phosphotransferase" evidence="1">
    <location>
        <begin position="140"/>
        <end position="324"/>
    </location>
</feature>
<dbReference type="AlphaFoldDB" id="A0A5Q2RIS9"/>
<dbReference type="SUPFAM" id="SSF56112">
    <property type="entry name" value="Protein kinase-like (PK-like)"/>
    <property type="match status" value="1"/>
</dbReference>
<dbReference type="EMBL" id="CP045851">
    <property type="protein sequence ID" value="QGG94481.1"/>
    <property type="molecule type" value="Genomic_DNA"/>
</dbReference>
<dbReference type="Gene3D" id="3.90.1200.10">
    <property type="match status" value="1"/>
</dbReference>
<reference evidence="2 3" key="1">
    <citation type="submission" date="2019-11" db="EMBL/GenBank/DDBJ databases">
        <authorList>
            <person name="He Y."/>
        </authorList>
    </citation>
    <scope>NUCLEOTIDE SEQUENCE [LARGE SCALE GENOMIC DNA]</scope>
    <source>
        <strain evidence="2 3">SCSIO 58843</strain>
    </source>
</reference>
<accession>A0A5Q2RIS9</accession>
<proteinExistence type="predicted"/>
<dbReference type="KEGG" id="atq:GH723_04830"/>